<sequence>MTTKEMFKVELRDLVLLGFVVAIKVVLSRFSLGTTVVHVSLGFIGSVMLGYLFGPVWGAIGGGISDFVSSALFGNQGGFFIGFTLSAMIGPLIYGLLFYKKPVKIWRIILATILVTVIVNIGLNTLWVHLMYGMDLKAALIQRIPKETIVPWIEMVVTYFVLQAISRVKIRR</sequence>
<evidence type="ECO:0000313" key="3">
    <source>
        <dbReference type="Proteomes" id="UP000033682"/>
    </source>
</evidence>
<dbReference type="Gene3D" id="1.10.1760.20">
    <property type="match status" value="1"/>
</dbReference>
<dbReference type="AlphaFoldDB" id="A0A0F4LQK1"/>
<organism evidence="2 3">
    <name type="scientific">Lactobacillus apis</name>
    <dbReference type="NCBI Taxonomy" id="303541"/>
    <lineage>
        <taxon>Bacteria</taxon>
        <taxon>Bacillati</taxon>
        <taxon>Bacillota</taxon>
        <taxon>Bacilli</taxon>
        <taxon>Lactobacillales</taxon>
        <taxon>Lactobacillaceae</taxon>
        <taxon>Lactobacillus</taxon>
    </lineage>
</organism>
<evidence type="ECO:0000313" key="2">
    <source>
        <dbReference type="EMBL" id="KJY60845.1"/>
    </source>
</evidence>
<gene>
    <name evidence="2" type="ORF">JF72_10030</name>
</gene>
<feature type="transmembrane region" description="Helical" evidence="1">
    <location>
        <begin position="39"/>
        <end position="60"/>
    </location>
</feature>
<comment type="caution">
    <text evidence="2">The sequence shown here is derived from an EMBL/GenBank/DDBJ whole genome shotgun (WGS) entry which is preliminary data.</text>
</comment>
<reference evidence="2 3" key="1">
    <citation type="submission" date="2015-01" db="EMBL/GenBank/DDBJ databases">
        <title>Comparative genomics of the lactic acid bacteria isolated from the honey bee gut.</title>
        <authorList>
            <person name="Ellegaard K.M."/>
            <person name="Tamarit D."/>
            <person name="Javelind E."/>
            <person name="Olofsson T."/>
            <person name="Andersson S.G."/>
            <person name="Vasquez A."/>
        </authorList>
    </citation>
    <scope>NUCLEOTIDE SEQUENCE [LARGE SCALE GENOMIC DNA]</scope>
    <source>
        <strain evidence="2 3">Hma11</strain>
    </source>
</reference>
<dbReference type="NCBIfam" id="TIGR04518">
    <property type="entry name" value="ECF_S_folT_fam"/>
    <property type="match status" value="1"/>
</dbReference>
<keyword evidence="3" id="KW-1185">Reference proteome</keyword>
<keyword evidence="1" id="KW-0812">Transmembrane</keyword>
<proteinExistence type="predicted"/>
<dbReference type="GO" id="GO:0022857">
    <property type="term" value="F:transmembrane transporter activity"/>
    <property type="evidence" value="ECO:0007669"/>
    <property type="project" value="InterPro"/>
</dbReference>
<dbReference type="InterPro" id="IPR024529">
    <property type="entry name" value="ECF_trnsprt_substrate-spec"/>
</dbReference>
<dbReference type="PATRIC" id="fig|303541.3.peg.1163"/>
<name>A0A0F4LQK1_9LACO</name>
<keyword evidence="1" id="KW-1133">Transmembrane helix</keyword>
<keyword evidence="1" id="KW-0472">Membrane</keyword>
<dbReference type="InterPro" id="IPR030949">
    <property type="entry name" value="ECF_S_folate_fam"/>
</dbReference>
<protein>
    <submittedName>
        <fullName evidence="2">Putative membrane protein</fullName>
    </submittedName>
</protein>
<dbReference type="HOGENOM" id="CLU_098232_3_0_9"/>
<dbReference type="STRING" id="303541.JF72_10030"/>
<dbReference type="Pfam" id="PF12822">
    <property type="entry name" value="ECF_trnsprt"/>
    <property type="match status" value="1"/>
</dbReference>
<dbReference type="RefSeq" id="WP_046307400.1">
    <property type="nucleotide sequence ID" value="NZ_KQ034000.1"/>
</dbReference>
<feature type="transmembrane region" description="Helical" evidence="1">
    <location>
        <begin position="106"/>
        <end position="129"/>
    </location>
</feature>
<dbReference type="Proteomes" id="UP000033682">
    <property type="component" value="Unassembled WGS sequence"/>
</dbReference>
<accession>A0A0F4LQK1</accession>
<feature type="transmembrane region" description="Helical" evidence="1">
    <location>
        <begin position="14"/>
        <end position="32"/>
    </location>
</feature>
<evidence type="ECO:0000256" key="1">
    <source>
        <dbReference type="SAM" id="Phobius"/>
    </source>
</evidence>
<dbReference type="EMBL" id="JXLG01000006">
    <property type="protein sequence ID" value="KJY60845.1"/>
    <property type="molecule type" value="Genomic_DNA"/>
</dbReference>
<feature type="transmembrane region" description="Helical" evidence="1">
    <location>
        <begin position="80"/>
        <end position="99"/>
    </location>
</feature>
<feature type="transmembrane region" description="Helical" evidence="1">
    <location>
        <begin position="149"/>
        <end position="166"/>
    </location>
</feature>